<accession>A0A9P8AEK4</accession>
<evidence type="ECO:0000259" key="6">
    <source>
        <dbReference type="PROSITE" id="PS51999"/>
    </source>
</evidence>
<keyword evidence="2 4" id="KW-0863">Zinc-finger</keyword>
<dbReference type="AlphaFoldDB" id="A0A9P8AEK4"/>
<keyword evidence="3" id="KW-0862">Zinc</keyword>
<dbReference type="RefSeq" id="XP_043015212.1">
    <property type="nucleotide sequence ID" value="XM_043146509.1"/>
</dbReference>
<comment type="caution">
    <text evidence="7">The sequence shown here is derived from an EMBL/GenBank/DDBJ whole genome shotgun (WGS) entry which is preliminary data.</text>
</comment>
<evidence type="ECO:0000256" key="5">
    <source>
        <dbReference type="SAM" id="MobiDB-lite"/>
    </source>
</evidence>
<dbReference type="GO" id="GO:0008270">
    <property type="term" value="F:zinc ion binding"/>
    <property type="evidence" value="ECO:0007669"/>
    <property type="project" value="UniProtKB-KW"/>
</dbReference>
<dbReference type="PANTHER" id="PTHR33680:SF1">
    <property type="entry name" value="OS05G0489500 PROTEIN"/>
    <property type="match status" value="1"/>
</dbReference>
<evidence type="ECO:0000256" key="1">
    <source>
        <dbReference type="ARBA" id="ARBA00022723"/>
    </source>
</evidence>
<feature type="region of interest" description="Disordered" evidence="5">
    <location>
        <begin position="57"/>
        <end position="94"/>
    </location>
</feature>
<name>A0A9P8AEK4_9AGAR</name>
<reference evidence="7" key="1">
    <citation type="journal article" date="2021" name="Genome Biol. Evol.">
        <title>The assembled and annotated genome of the fairy-ring fungus Marasmius oreades.</title>
        <authorList>
            <person name="Hiltunen M."/>
            <person name="Ament-Velasquez S.L."/>
            <person name="Johannesson H."/>
        </authorList>
    </citation>
    <scope>NUCLEOTIDE SEQUENCE</scope>
    <source>
        <strain evidence="7">03SP1</strain>
    </source>
</reference>
<dbReference type="PROSITE" id="PS51999">
    <property type="entry name" value="ZF_GRF"/>
    <property type="match status" value="1"/>
</dbReference>
<organism evidence="7 8">
    <name type="scientific">Marasmius oreades</name>
    <name type="common">fairy-ring Marasmius</name>
    <dbReference type="NCBI Taxonomy" id="181124"/>
    <lineage>
        <taxon>Eukaryota</taxon>
        <taxon>Fungi</taxon>
        <taxon>Dikarya</taxon>
        <taxon>Basidiomycota</taxon>
        <taxon>Agaricomycotina</taxon>
        <taxon>Agaricomycetes</taxon>
        <taxon>Agaricomycetidae</taxon>
        <taxon>Agaricales</taxon>
        <taxon>Marasmiineae</taxon>
        <taxon>Marasmiaceae</taxon>
        <taxon>Marasmius</taxon>
    </lineage>
</organism>
<feature type="compositionally biased region" description="Polar residues" evidence="5">
    <location>
        <begin position="57"/>
        <end position="68"/>
    </location>
</feature>
<proteinExistence type="predicted"/>
<protein>
    <recommendedName>
        <fullName evidence="6">GRF-type domain-containing protein</fullName>
    </recommendedName>
</protein>
<dbReference type="InterPro" id="IPR010666">
    <property type="entry name" value="Znf_GRF"/>
</dbReference>
<evidence type="ECO:0000256" key="4">
    <source>
        <dbReference type="PROSITE-ProRule" id="PRU01343"/>
    </source>
</evidence>
<dbReference type="OrthoDB" id="1027101at2759"/>
<dbReference type="PANTHER" id="PTHR33680">
    <property type="entry name" value="OS07G0190500 PROTEIN"/>
    <property type="match status" value="1"/>
</dbReference>
<feature type="compositionally biased region" description="Polar residues" evidence="5">
    <location>
        <begin position="110"/>
        <end position="126"/>
    </location>
</feature>
<dbReference type="Proteomes" id="UP001049176">
    <property type="component" value="Chromosome 1"/>
</dbReference>
<feature type="compositionally biased region" description="Polar residues" evidence="5">
    <location>
        <begin position="140"/>
        <end position="157"/>
    </location>
</feature>
<feature type="region of interest" description="Disordered" evidence="5">
    <location>
        <begin position="140"/>
        <end position="173"/>
    </location>
</feature>
<evidence type="ECO:0000256" key="3">
    <source>
        <dbReference type="ARBA" id="ARBA00022833"/>
    </source>
</evidence>
<dbReference type="GeneID" id="66069728"/>
<evidence type="ECO:0000313" key="8">
    <source>
        <dbReference type="Proteomes" id="UP001049176"/>
    </source>
</evidence>
<dbReference type="KEGG" id="more:E1B28_000652"/>
<evidence type="ECO:0000313" key="7">
    <source>
        <dbReference type="EMBL" id="KAG7098742.1"/>
    </source>
</evidence>
<gene>
    <name evidence="7" type="ORF">E1B28_000652</name>
</gene>
<dbReference type="Pfam" id="PF06839">
    <property type="entry name" value="Zn_ribbon_GRF"/>
    <property type="match status" value="1"/>
</dbReference>
<feature type="region of interest" description="Disordered" evidence="5">
    <location>
        <begin position="107"/>
        <end position="126"/>
    </location>
</feature>
<feature type="domain" description="GRF-type" evidence="6">
    <location>
        <begin position="14"/>
        <end position="52"/>
    </location>
</feature>
<sequence>MYPVTVGSDGVVLCPCGEPVAGLTSKTSKNPNRKFYICRTKRCALWCWADEVQLKHQSTPATSSQTETSLKRRNSEDSEAQSTPSKRPKPSVNDQMPFEAQKVLERYPGGSQQKQLATPSRTPQQKQRCMQNIIVGLSQDKQSAASSQISLESTPSKPENRAQGAKETQPEDEFDRLLSQEEDPFAPVTGLRTPPSQQLLLFRSETRAKGKARSLNPLQDEKLIFELAESSHSTIPTQCLSNTSPADKIILTTDEQLSFAKVIEQKYVAEVLKNARLEAKIEILEGQINALREERQ</sequence>
<keyword evidence="8" id="KW-1185">Reference proteome</keyword>
<dbReference type="EMBL" id="CM032181">
    <property type="protein sequence ID" value="KAG7098742.1"/>
    <property type="molecule type" value="Genomic_DNA"/>
</dbReference>
<keyword evidence="1" id="KW-0479">Metal-binding</keyword>
<evidence type="ECO:0000256" key="2">
    <source>
        <dbReference type="ARBA" id="ARBA00022771"/>
    </source>
</evidence>